<proteinExistence type="predicted"/>
<dbReference type="Pfam" id="PF08240">
    <property type="entry name" value="ADH_N"/>
    <property type="match status" value="1"/>
</dbReference>
<evidence type="ECO:0000259" key="3">
    <source>
        <dbReference type="SMART" id="SM00829"/>
    </source>
</evidence>
<dbReference type="InterPro" id="IPR036291">
    <property type="entry name" value="NAD(P)-bd_dom_sf"/>
</dbReference>
<dbReference type="SMART" id="SM00829">
    <property type="entry name" value="PKS_ER"/>
    <property type="match status" value="1"/>
</dbReference>
<dbReference type="OrthoDB" id="9805883at2"/>
<keyword evidence="2" id="KW-0560">Oxidoreductase</keyword>
<dbReference type="Gene3D" id="3.90.180.10">
    <property type="entry name" value="Medium-chain alcohol dehydrogenases, catalytic domain"/>
    <property type="match status" value="1"/>
</dbReference>
<feature type="domain" description="Enoyl reductase (ER)" evidence="3">
    <location>
        <begin position="11"/>
        <end position="322"/>
    </location>
</feature>
<comment type="caution">
    <text evidence="4">The sequence shown here is derived from an EMBL/GenBank/DDBJ whole genome shotgun (WGS) entry which is preliminary data.</text>
</comment>
<dbReference type="PANTHER" id="PTHR48106:SF13">
    <property type="entry name" value="QUINONE OXIDOREDUCTASE-RELATED"/>
    <property type="match status" value="1"/>
</dbReference>
<dbReference type="GO" id="GO:0070402">
    <property type="term" value="F:NADPH binding"/>
    <property type="evidence" value="ECO:0007669"/>
    <property type="project" value="TreeGrafter"/>
</dbReference>
<dbReference type="EMBL" id="LPVY01000005">
    <property type="protein sequence ID" value="KZB66770.1"/>
    <property type="molecule type" value="Genomic_DNA"/>
</dbReference>
<dbReference type="FunFam" id="3.40.50.720:FF:000053">
    <property type="entry name" value="Quinone oxidoreductase 1"/>
    <property type="match status" value="1"/>
</dbReference>
<sequence>MTKAFRFYETGGSDVLRFEAVEVGAPGTGEVRLRQEAIGLNYIDIYFRSGVYPAPSLPSGLGLEGSGVIEAVGDGVTDLAAGDRVAYAAQPLGAYAEARVMPAKGLVKIPDGISFDLAAAAMLQGMTAQYLLRRTYHVKKGDTILIHAAAGGVGQIVCQWAKHLGATVIGTVGSKEKAEIAKSKGCDYPILYREEKVSERVKEITNGQGVEVVYDSVGKDTFDDSLDCLKRLGMMVSFGQSSGAVPPVPLKALAPGAYFLTRPSVFQYTATREELLATANELFDVLKSGVVKIDIGATYALADAKQAHDDLEGRKTTGSVILKP</sequence>
<dbReference type="GO" id="GO:0035925">
    <property type="term" value="F:mRNA 3'-UTR AU-rich region binding"/>
    <property type="evidence" value="ECO:0007669"/>
    <property type="project" value="TreeGrafter"/>
</dbReference>
<dbReference type="AlphaFoldDB" id="A0A154L7X4"/>
<dbReference type="SUPFAM" id="SSF51735">
    <property type="entry name" value="NAD(P)-binding Rossmann-fold domains"/>
    <property type="match status" value="1"/>
</dbReference>
<dbReference type="PROSITE" id="PS01162">
    <property type="entry name" value="QOR_ZETA_CRYSTAL"/>
    <property type="match status" value="1"/>
</dbReference>
<dbReference type="GO" id="GO:0008270">
    <property type="term" value="F:zinc ion binding"/>
    <property type="evidence" value="ECO:0007669"/>
    <property type="project" value="InterPro"/>
</dbReference>
<evidence type="ECO:0000313" key="4">
    <source>
        <dbReference type="EMBL" id="KZB66770.1"/>
    </source>
</evidence>
<protein>
    <submittedName>
        <fullName evidence="4">Quinone oxidoreductase</fullName>
    </submittedName>
</protein>
<dbReference type="RefSeq" id="WP_062950057.1">
    <property type="nucleotide sequence ID" value="NZ_LPVY01000005.1"/>
</dbReference>
<evidence type="ECO:0000256" key="1">
    <source>
        <dbReference type="ARBA" id="ARBA00022857"/>
    </source>
</evidence>
<organism evidence="4 5">
    <name type="scientific">Thalassospira lucentensis</name>
    <dbReference type="NCBI Taxonomy" id="168935"/>
    <lineage>
        <taxon>Bacteria</taxon>
        <taxon>Pseudomonadati</taxon>
        <taxon>Pseudomonadota</taxon>
        <taxon>Alphaproteobacteria</taxon>
        <taxon>Rhodospirillales</taxon>
        <taxon>Thalassospiraceae</taxon>
        <taxon>Thalassospira</taxon>
    </lineage>
</organism>
<accession>A0A154L7X4</accession>
<dbReference type="CDD" id="cd05286">
    <property type="entry name" value="QOR2"/>
    <property type="match status" value="1"/>
</dbReference>
<dbReference type="Gene3D" id="3.40.50.720">
    <property type="entry name" value="NAD(P)-binding Rossmann-like Domain"/>
    <property type="match status" value="1"/>
</dbReference>
<dbReference type="PANTHER" id="PTHR48106">
    <property type="entry name" value="QUINONE OXIDOREDUCTASE PIG3-RELATED"/>
    <property type="match status" value="1"/>
</dbReference>
<dbReference type="GO" id="GO:0003960">
    <property type="term" value="F:quinone reductase (NADPH) activity"/>
    <property type="evidence" value="ECO:0007669"/>
    <property type="project" value="InterPro"/>
</dbReference>
<dbReference type="Pfam" id="PF00107">
    <property type="entry name" value="ADH_zinc_N"/>
    <property type="match status" value="1"/>
</dbReference>
<gene>
    <name evidence="4" type="ORF">AUP42_14645</name>
</gene>
<reference evidence="4 5" key="1">
    <citation type="submission" date="2015-12" db="EMBL/GenBank/DDBJ databases">
        <title>Genome sequence of Thalassospira lucentensis MCCC 1A02072.</title>
        <authorList>
            <person name="Lu L."/>
            <person name="Lai Q."/>
            <person name="Shao Z."/>
            <person name="Qian P."/>
        </authorList>
    </citation>
    <scope>NUCLEOTIDE SEQUENCE [LARGE SCALE GENOMIC DNA]</scope>
    <source>
        <strain evidence="4 5">MCCC 1A02072</strain>
    </source>
</reference>
<dbReference type="Proteomes" id="UP000076335">
    <property type="component" value="Unassembled WGS sequence"/>
</dbReference>
<dbReference type="InterPro" id="IPR011032">
    <property type="entry name" value="GroES-like_sf"/>
</dbReference>
<evidence type="ECO:0000313" key="5">
    <source>
        <dbReference type="Proteomes" id="UP000076335"/>
    </source>
</evidence>
<dbReference type="NCBIfam" id="NF008024">
    <property type="entry name" value="PRK10754.1"/>
    <property type="match status" value="1"/>
</dbReference>
<dbReference type="GO" id="GO:0005829">
    <property type="term" value="C:cytosol"/>
    <property type="evidence" value="ECO:0007669"/>
    <property type="project" value="TreeGrafter"/>
</dbReference>
<dbReference type="InterPro" id="IPR013154">
    <property type="entry name" value="ADH-like_N"/>
</dbReference>
<name>A0A154L7X4_9PROT</name>
<keyword evidence="1" id="KW-0521">NADP</keyword>
<dbReference type="SUPFAM" id="SSF50129">
    <property type="entry name" value="GroES-like"/>
    <property type="match status" value="1"/>
</dbReference>
<dbReference type="InterPro" id="IPR013149">
    <property type="entry name" value="ADH-like_C"/>
</dbReference>
<dbReference type="InterPro" id="IPR020843">
    <property type="entry name" value="ER"/>
</dbReference>
<evidence type="ECO:0000256" key="2">
    <source>
        <dbReference type="ARBA" id="ARBA00023002"/>
    </source>
</evidence>
<dbReference type="InterPro" id="IPR002364">
    <property type="entry name" value="Quin_OxRdtase/zeta-crystal_CS"/>
</dbReference>
<dbReference type="InterPro" id="IPR047618">
    <property type="entry name" value="QOR-like"/>
</dbReference>